<dbReference type="InterPro" id="IPR000326">
    <property type="entry name" value="PAP2/HPO"/>
</dbReference>
<evidence type="ECO:0000256" key="2">
    <source>
        <dbReference type="ARBA" id="ARBA00032707"/>
    </source>
</evidence>
<feature type="transmembrane region" description="Helical" evidence="4">
    <location>
        <begin position="7"/>
        <end position="27"/>
    </location>
</feature>
<evidence type="ECO:0000259" key="5">
    <source>
        <dbReference type="SMART" id="SM00014"/>
    </source>
</evidence>
<dbReference type="Gene3D" id="1.20.144.10">
    <property type="entry name" value="Phosphatidic acid phosphatase type 2/haloperoxidase"/>
    <property type="match status" value="1"/>
</dbReference>
<evidence type="ECO:0000256" key="4">
    <source>
        <dbReference type="SAM" id="Phobius"/>
    </source>
</evidence>
<name>A0A380TWA5_9PAST</name>
<evidence type="ECO:0000256" key="3">
    <source>
        <dbReference type="ARBA" id="ARBA00047594"/>
    </source>
</evidence>
<evidence type="ECO:0000256" key="1">
    <source>
        <dbReference type="ARBA" id="ARBA00012374"/>
    </source>
</evidence>
<dbReference type="SUPFAM" id="SSF48317">
    <property type="entry name" value="Acid phosphatase/Vanadium-dependent haloperoxidase"/>
    <property type="match status" value="1"/>
</dbReference>
<keyword evidence="4" id="KW-0812">Transmembrane</keyword>
<dbReference type="Proteomes" id="UP000254649">
    <property type="component" value="Unassembled WGS sequence"/>
</dbReference>
<dbReference type="GO" id="GO:0005886">
    <property type="term" value="C:plasma membrane"/>
    <property type="evidence" value="ECO:0007669"/>
    <property type="project" value="TreeGrafter"/>
</dbReference>
<evidence type="ECO:0000313" key="6">
    <source>
        <dbReference type="EMBL" id="SUT92194.1"/>
    </source>
</evidence>
<dbReference type="PANTHER" id="PTHR14969">
    <property type="entry name" value="SPHINGOSINE-1-PHOSPHATE PHOSPHOHYDROLASE"/>
    <property type="match status" value="1"/>
</dbReference>
<accession>A0A380TWA5</accession>
<dbReference type="OrthoDB" id="5586741at2"/>
<dbReference type="EMBL" id="UFRQ01000003">
    <property type="protein sequence ID" value="SUT92194.1"/>
    <property type="molecule type" value="Genomic_DNA"/>
</dbReference>
<feature type="transmembrane region" description="Helical" evidence="4">
    <location>
        <begin position="154"/>
        <end position="175"/>
    </location>
</feature>
<evidence type="ECO:0000313" key="7">
    <source>
        <dbReference type="Proteomes" id="UP000254649"/>
    </source>
</evidence>
<dbReference type="SMART" id="SM00014">
    <property type="entry name" value="acidPPc"/>
    <property type="match status" value="1"/>
</dbReference>
<dbReference type="PANTHER" id="PTHR14969:SF54">
    <property type="entry name" value="PHOSPHATIDYLGLYCEROPHOSPHATASE B"/>
    <property type="match status" value="1"/>
</dbReference>
<feature type="domain" description="Phosphatidic acid phosphatase type 2/haloperoxidase" evidence="5">
    <location>
        <begin position="74"/>
        <end position="229"/>
    </location>
</feature>
<dbReference type="InterPro" id="IPR036938">
    <property type="entry name" value="PAP2/HPO_sf"/>
</dbReference>
<dbReference type="Pfam" id="PF01569">
    <property type="entry name" value="PAP2"/>
    <property type="match status" value="1"/>
</dbReference>
<sequence>MLKRLSLYTFLLCLVPIFVWIFSWKWTGDAHLTNFDYFLYELTETGSAPYAFISCGILVILFRPIFPNRNKWLLATAIMLFSIGFTQGIKSLAKSLFAQPRPYVVELAAKSNITTNDFYNKPRAERQIVVRQFYASIPETPNWLSSHREKETGYSFPSGHTMFAAAWLMLAVGFSEFYGQRKRLSKILQTTILIWAIFMLISRLRLGMHNPIDLLASILIAWVVHCIIFTFLYKKAIFIKE</sequence>
<gene>
    <name evidence="6" type="primary">pgpB</name>
    <name evidence="6" type="ORF">NCTC10801_01631</name>
</gene>
<reference evidence="6 7" key="1">
    <citation type="submission" date="2018-06" db="EMBL/GenBank/DDBJ databases">
        <authorList>
            <consortium name="Pathogen Informatics"/>
            <person name="Doyle S."/>
        </authorList>
    </citation>
    <scope>NUCLEOTIDE SEQUENCE [LARGE SCALE GENOMIC DNA]</scope>
    <source>
        <strain evidence="6 7">NCTC10801</strain>
    </source>
</reference>
<protein>
    <recommendedName>
        <fullName evidence="1">undecaprenyl-diphosphate phosphatase</fullName>
        <ecNumber evidence="1">3.6.1.27</ecNumber>
    </recommendedName>
    <alternativeName>
        <fullName evidence="2">Undecaprenyl pyrophosphate phosphatase</fullName>
    </alternativeName>
</protein>
<proteinExistence type="predicted"/>
<comment type="catalytic activity">
    <reaction evidence="3">
        <text>di-trans,octa-cis-undecaprenyl diphosphate + H2O = di-trans,octa-cis-undecaprenyl phosphate + phosphate + H(+)</text>
        <dbReference type="Rhea" id="RHEA:28094"/>
        <dbReference type="ChEBI" id="CHEBI:15377"/>
        <dbReference type="ChEBI" id="CHEBI:15378"/>
        <dbReference type="ChEBI" id="CHEBI:43474"/>
        <dbReference type="ChEBI" id="CHEBI:58405"/>
        <dbReference type="ChEBI" id="CHEBI:60392"/>
        <dbReference type="EC" id="3.6.1.27"/>
    </reaction>
</comment>
<feature type="transmembrane region" description="Helical" evidence="4">
    <location>
        <begin position="73"/>
        <end position="93"/>
    </location>
</feature>
<feature type="transmembrane region" description="Helical" evidence="4">
    <location>
        <begin position="212"/>
        <end position="233"/>
    </location>
</feature>
<feature type="transmembrane region" description="Helical" evidence="4">
    <location>
        <begin position="47"/>
        <end position="66"/>
    </location>
</feature>
<keyword evidence="4" id="KW-0472">Membrane</keyword>
<dbReference type="AlphaFoldDB" id="A0A380TWA5"/>
<dbReference type="GO" id="GO:0050380">
    <property type="term" value="F:undecaprenyl-diphosphatase activity"/>
    <property type="evidence" value="ECO:0007669"/>
    <property type="project" value="UniProtKB-EC"/>
</dbReference>
<organism evidence="6 7">
    <name type="scientific">[Actinobacillus] rossii</name>
    <dbReference type="NCBI Taxonomy" id="123820"/>
    <lineage>
        <taxon>Bacteria</taxon>
        <taxon>Pseudomonadati</taxon>
        <taxon>Pseudomonadota</taxon>
        <taxon>Gammaproteobacteria</taxon>
        <taxon>Pasteurellales</taxon>
        <taxon>Pasteurellaceae</taxon>
    </lineage>
</organism>
<feature type="transmembrane region" description="Helical" evidence="4">
    <location>
        <begin position="187"/>
        <end position="206"/>
    </location>
</feature>
<dbReference type="CDD" id="cd01610">
    <property type="entry name" value="PAP2_like"/>
    <property type="match status" value="1"/>
</dbReference>
<keyword evidence="6" id="KW-0378">Hydrolase</keyword>
<keyword evidence="4" id="KW-1133">Transmembrane helix</keyword>
<dbReference type="EC" id="3.6.1.27" evidence="1"/>
<keyword evidence="7" id="KW-1185">Reference proteome</keyword>